<organism evidence="1 2">
    <name type="scientific">Rotaria sordida</name>
    <dbReference type="NCBI Taxonomy" id="392033"/>
    <lineage>
        <taxon>Eukaryota</taxon>
        <taxon>Metazoa</taxon>
        <taxon>Spiralia</taxon>
        <taxon>Gnathifera</taxon>
        <taxon>Rotifera</taxon>
        <taxon>Eurotatoria</taxon>
        <taxon>Bdelloidea</taxon>
        <taxon>Philodinida</taxon>
        <taxon>Philodinidae</taxon>
        <taxon>Rotaria</taxon>
    </lineage>
</organism>
<sequence length="12" mass="1395">MQYLAKALQNNT</sequence>
<name>A0A820L994_9BILA</name>
<accession>A0A820L994</accession>
<evidence type="ECO:0000313" key="1">
    <source>
        <dbReference type="EMBL" id="CAF4355355.1"/>
    </source>
</evidence>
<comment type="caution">
    <text evidence="1">The sequence shown here is derived from an EMBL/GenBank/DDBJ whole genome shotgun (WGS) entry which is preliminary data.</text>
</comment>
<feature type="non-terminal residue" evidence="1">
    <location>
        <position position="12"/>
    </location>
</feature>
<dbReference type="Proteomes" id="UP000663836">
    <property type="component" value="Unassembled WGS sequence"/>
</dbReference>
<proteinExistence type="predicted"/>
<reference evidence="1" key="1">
    <citation type="submission" date="2021-02" db="EMBL/GenBank/DDBJ databases">
        <authorList>
            <person name="Nowell W R."/>
        </authorList>
    </citation>
    <scope>NUCLEOTIDE SEQUENCE</scope>
</reference>
<evidence type="ECO:0000313" key="2">
    <source>
        <dbReference type="Proteomes" id="UP000663836"/>
    </source>
</evidence>
<protein>
    <submittedName>
        <fullName evidence="1">Uncharacterized protein</fullName>
    </submittedName>
</protein>
<gene>
    <name evidence="1" type="ORF">JBS370_LOCUS42059</name>
</gene>
<dbReference type="EMBL" id="CAJOBD010052337">
    <property type="protein sequence ID" value="CAF4355355.1"/>
    <property type="molecule type" value="Genomic_DNA"/>
</dbReference>